<proteinExistence type="predicted"/>
<keyword evidence="3" id="KW-1185">Reference proteome</keyword>
<dbReference type="SUPFAM" id="SSF140931">
    <property type="entry name" value="Fic-like"/>
    <property type="match status" value="1"/>
</dbReference>
<dbReference type="Proteomes" id="UP000008495">
    <property type="component" value="Unassembled WGS sequence"/>
</dbReference>
<dbReference type="PROSITE" id="PS51459">
    <property type="entry name" value="FIDO"/>
    <property type="match status" value="1"/>
</dbReference>
<dbReference type="AlphaFoldDB" id="K6VNV3"/>
<name>K6VNV3_9MICO</name>
<accession>K6VNV3</accession>
<dbReference type="EMBL" id="BAGZ01000004">
    <property type="protein sequence ID" value="GAB77030.1"/>
    <property type="molecule type" value="Genomic_DNA"/>
</dbReference>
<dbReference type="InterPro" id="IPR003812">
    <property type="entry name" value="Fido"/>
</dbReference>
<reference evidence="2 3" key="1">
    <citation type="submission" date="2012-08" db="EMBL/GenBank/DDBJ databases">
        <title>Whole genome shotgun sequence of Austwickia chelonae NBRC 105200.</title>
        <authorList>
            <person name="Yoshida I."/>
            <person name="Hosoyama A."/>
            <person name="Tsuchikane K."/>
            <person name="Katsumata H."/>
            <person name="Ando Y."/>
            <person name="Ohji S."/>
            <person name="Hamada M."/>
            <person name="Tamura T."/>
            <person name="Yamazoe A."/>
            <person name="Yamazaki S."/>
            <person name="Fujita N."/>
        </authorList>
    </citation>
    <scope>NUCLEOTIDE SEQUENCE [LARGE SCALE GENOMIC DNA]</scope>
    <source>
        <strain evidence="2 3">NBRC 105200</strain>
    </source>
</reference>
<evidence type="ECO:0000313" key="2">
    <source>
        <dbReference type="EMBL" id="GAB77030.1"/>
    </source>
</evidence>
<sequence length="283" mass="29965">MTLVADLQLIARWPAVASSMDEVREACTALRWHPALRRRIPESASESRVRGAWASAELEGVRIDAATVRLRWCGLAGESTREDASAAVVQGAVQVTAESEYVTRLLRRSPAQALGRLHVAAAAGLLSPEQVGRPRRPGEEVHELVDLGPVPAAEELSVRLHQVGELLTAAGAPAFVAGALIHAEILHLRPFVRGNGLVARALERAYLQESGLDPTGVAVCELGQGHGGHAAYLGAAAAYATGTREGLEVWLAHWSNSMSVAVAEGVRIADEVRVGKLNKSVSS</sequence>
<dbReference type="RefSeq" id="WP_006501782.1">
    <property type="nucleotide sequence ID" value="NZ_BAGZ01000004.1"/>
</dbReference>
<dbReference type="eggNOG" id="COG3177">
    <property type="taxonomic scope" value="Bacteria"/>
</dbReference>
<gene>
    <name evidence="2" type="ORF">AUCHE_04_00710</name>
</gene>
<evidence type="ECO:0000259" key="1">
    <source>
        <dbReference type="PROSITE" id="PS51459"/>
    </source>
</evidence>
<dbReference type="STRING" id="100225.SAMN05421595_2167"/>
<evidence type="ECO:0000313" key="3">
    <source>
        <dbReference type="Proteomes" id="UP000008495"/>
    </source>
</evidence>
<organism evidence="2 3">
    <name type="scientific">Austwickia chelonae NBRC 105200</name>
    <dbReference type="NCBI Taxonomy" id="1184607"/>
    <lineage>
        <taxon>Bacteria</taxon>
        <taxon>Bacillati</taxon>
        <taxon>Actinomycetota</taxon>
        <taxon>Actinomycetes</taxon>
        <taxon>Micrococcales</taxon>
        <taxon>Dermatophilaceae</taxon>
        <taxon>Austwickia</taxon>
    </lineage>
</organism>
<comment type="caution">
    <text evidence="2">The sequence shown here is derived from an EMBL/GenBank/DDBJ whole genome shotgun (WGS) entry which is preliminary data.</text>
</comment>
<dbReference type="InterPro" id="IPR036597">
    <property type="entry name" value="Fido-like_dom_sf"/>
</dbReference>
<feature type="domain" description="Fido" evidence="1">
    <location>
        <begin position="109"/>
        <end position="253"/>
    </location>
</feature>
<dbReference type="Gene3D" id="1.10.3290.10">
    <property type="entry name" value="Fido-like domain"/>
    <property type="match status" value="1"/>
</dbReference>
<protein>
    <recommendedName>
        <fullName evidence="1">Fido domain-containing protein</fullName>
    </recommendedName>
</protein>